<dbReference type="AlphaFoldDB" id="A0A430JHV8"/>
<comment type="caution">
    <text evidence="4">The sequence shown here is derived from an EMBL/GenBank/DDBJ whole genome shotgun (WGS) entry which is preliminary data.</text>
</comment>
<evidence type="ECO:0000256" key="2">
    <source>
        <dbReference type="ARBA" id="ARBA00023002"/>
    </source>
</evidence>
<dbReference type="InterPro" id="IPR016162">
    <property type="entry name" value="Ald_DH_N"/>
</dbReference>
<keyword evidence="2" id="KW-0560">Oxidoreductase</keyword>
<dbReference type="Pfam" id="PF00171">
    <property type="entry name" value="Aldedh"/>
    <property type="match status" value="1"/>
</dbReference>
<organism evidence="4 5">
    <name type="scientific">Paenibacillus whitsoniae</name>
    <dbReference type="NCBI Taxonomy" id="2496558"/>
    <lineage>
        <taxon>Bacteria</taxon>
        <taxon>Bacillati</taxon>
        <taxon>Bacillota</taxon>
        <taxon>Bacilli</taxon>
        <taxon>Bacillales</taxon>
        <taxon>Paenibacillaceae</taxon>
        <taxon>Paenibacillus</taxon>
    </lineage>
</organism>
<dbReference type="FunFam" id="3.40.605.10:FF:000007">
    <property type="entry name" value="NAD/NADP-dependent betaine aldehyde dehydrogenase"/>
    <property type="match status" value="1"/>
</dbReference>
<dbReference type="SUPFAM" id="SSF53720">
    <property type="entry name" value="ALDH-like"/>
    <property type="match status" value="1"/>
</dbReference>
<dbReference type="EMBL" id="RXHU01000015">
    <property type="protein sequence ID" value="RTE10603.1"/>
    <property type="molecule type" value="Genomic_DNA"/>
</dbReference>
<proteinExistence type="inferred from homology"/>
<sequence>MQFPLPVCLNLVWKRKEVYSMKKHLWIGGQWLEAREHRPLYAPYSGAHLADVAYADAAEVEQALAAAEAARPLMARMPAHERAAILERLAALIRANAERCAELIALEAAKPITTAKLEVERTIATYKFAAEEAKRIHGETIPLDAAPGGEGRIAYTMRQPLGVVAAITPFNFPMNLVAHKVGPAIAAGNTIVLKPAGQTPLTALLLAELLEQAGLPAGALNVVTGSGSLIGDLLVTDARVKAVTFTGSPEVGIAIRSKAGLRRVTLELGSNSALLVDQGVDVDAMIARAVTGAFSFAGQVCISIQRIYVHEALFDTFVQKFVAQTAKLRLGDPLDPATDVSALISARDAERALAWIAEAEQHGAVVAAGNRRDGNVVAPTVLLHAPASTRVACQEAFAPIVLINRIASIEEGISLVNDSRYGLQAGVYTNDLRTAFAAAEALEVGGVMINDIPTFRVDHMPYGGVKESGTGREGVKYAIEELTELKLVSIRK</sequence>
<dbReference type="InterPro" id="IPR016163">
    <property type="entry name" value="Ald_DH_C"/>
</dbReference>
<name>A0A430JHV8_9BACL</name>
<dbReference type="PANTHER" id="PTHR42991:SF1">
    <property type="entry name" value="ALDEHYDE DEHYDROGENASE"/>
    <property type="match status" value="1"/>
</dbReference>
<keyword evidence="5" id="KW-1185">Reference proteome</keyword>
<evidence type="ECO:0000313" key="5">
    <source>
        <dbReference type="Proteomes" id="UP000276128"/>
    </source>
</evidence>
<dbReference type="InterPro" id="IPR016161">
    <property type="entry name" value="Ald_DH/histidinol_DH"/>
</dbReference>
<dbReference type="Gene3D" id="3.40.309.10">
    <property type="entry name" value="Aldehyde Dehydrogenase, Chain A, domain 2"/>
    <property type="match status" value="1"/>
</dbReference>
<feature type="domain" description="Aldehyde dehydrogenase" evidence="3">
    <location>
        <begin position="33"/>
        <end position="488"/>
    </location>
</feature>
<evidence type="ECO:0000259" key="3">
    <source>
        <dbReference type="Pfam" id="PF00171"/>
    </source>
</evidence>
<dbReference type="OrthoDB" id="20170at2"/>
<reference evidence="4 5" key="1">
    <citation type="submission" date="2018-12" db="EMBL/GenBank/DDBJ databases">
        <title>Bacillus ochoae sp. nov., Paenibacillus whitsoniae sp. nov., Paenibacillus spiritus sp. nov. Isolated from the Mars Exploration Rover during spacecraft assembly.</title>
        <authorList>
            <person name="Seuylemezian A."/>
            <person name="Vaishampayan P."/>
        </authorList>
    </citation>
    <scope>NUCLEOTIDE SEQUENCE [LARGE SCALE GENOMIC DNA]</scope>
    <source>
        <strain evidence="4 5">MER 54</strain>
    </source>
</reference>
<dbReference type="InterPro" id="IPR015590">
    <property type="entry name" value="Aldehyde_DH_dom"/>
</dbReference>
<dbReference type="Proteomes" id="UP000276128">
    <property type="component" value="Unassembled WGS sequence"/>
</dbReference>
<comment type="similarity">
    <text evidence="1">Belongs to the aldehyde dehydrogenase family.</text>
</comment>
<dbReference type="CDD" id="cd07149">
    <property type="entry name" value="ALDH_y4uC"/>
    <property type="match status" value="1"/>
</dbReference>
<dbReference type="InterPro" id="IPR051020">
    <property type="entry name" value="ALDH-related_metabolic_enz"/>
</dbReference>
<evidence type="ECO:0000256" key="1">
    <source>
        <dbReference type="ARBA" id="ARBA00009986"/>
    </source>
</evidence>
<dbReference type="Gene3D" id="3.40.605.10">
    <property type="entry name" value="Aldehyde Dehydrogenase, Chain A, domain 1"/>
    <property type="match status" value="1"/>
</dbReference>
<protein>
    <submittedName>
        <fullName evidence="4">Aldehyde dehydrogenase family protein</fullName>
    </submittedName>
</protein>
<evidence type="ECO:0000313" key="4">
    <source>
        <dbReference type="EMBL" id="RTE10603.1"/>
    </source>
</evidence>
<gene>
    <name evidence="4" type="ORF">EJQ19_04820</name>
</gene>
<dbReference type="GO" id="GO:0008911">
    <property type="term" value="F:lactaldehyde dehydrogenase (NAD+) activity"/>
    <property type="evidence" value="ECO:0007669"/>
    <property type="project" value="TreeGrafter"/>
</dbReference>
<dbReference type="PANTHER" id="PTHR42991">
    <property type="entry name" value="ALDEHYDE DEHYDROGENASE"/>
    <property type="match status" value="1"/>
</dbReference>
<accession>A0A430JHV8</accession>